<dbReference type="OrthoDB" id="9760839at2"/>
<organism evidence="20 21">
    <name type="scientific">Marinoscillum furvescens DSM 4134</name>
    <dbReference type="NCBI Taxonomy" id="1122208"/>
    <lineage>
        <taxon>Bacteria</taxon>
        <taxon>Pseudomonadati</taxon>
        <taxon>Bacteroidota</taxon>
        <taxon>Cytophagia</taxon>
        <taxon>Cytophagales</taxon>
        <taxon>Reichenbachiellaceae</taxon>
        <taxon>Marinoscillum</taxon>
    </lineage>
</organism>
<dbReference type="EC" id="2.7.13.3" evidence="4"/>
<keyword evidence="16" id="KW-0411">Iron-sulfur</keyword>
<sequence length="250" mass="27900">MDNVSKTKRTRLTPCTCQSVTLSSTQTKSKSVSAGLFIQQAKIRERDRIAQELHDGIVQQLVAAEIFVQNLDRSNNENLRHELLELRGMLRHIGNEVRDISHNLSSSNITENHLGHLIGKLISQVNETSNIRFLADVSIRGEFPVSEQIKTHLYRTIQELVTNVIRHSKASQAVVAIRQSNQKLQVIVSDNGQGLSEKSRQSPGIGLDNIKRRIDLIKGNISFDNKPTGGLQVSIEVPLYETNPALTPTQ</sequence>
<accession>A0A3D9L9P4</accession>
<dbReference type="PRINTS" id="PR00344">
    <property type="entry name" value="BCTRLSENSOR"/>
</dbReference>
<evidence type="ECO:0000256" key="14">
    <source>
        <dbReference type="ARBA" id="ARBA00023004"/>
    </source>
</evidence>
<dbReference type="EMBL" id="QREG01000002">
    <property type="protein sequence ID" value="REE02187.1"/>
    <property type="molecule type" value="Genomic_DNA"/>
</dbReference>
<evidence type="ECO:0000256" key="18">
    <source>
        <dbReference type="ARBA" id="ARBA00030800"/>
    </source>
</evidence>
<comment type="function">
    <text evidence="17">Member of the two-component regulatory system NreB/NreC involved in the control of dissimilatory nitrate/nitrite reduction in response to oxygen. NreB functions as a direct oxygen sensor histidine kinase which is autophosphorylated, in the absence of oxygen, probably at the conserved histidine residue, and transfers its phosphate group probably to a conserved aspartate residue of NreC. NreB/NreC activates the expression of the nitrate (narGHJI) and nitrite (nir) reductase operons, as well as the putative nitrate transporter gene narT.</text>
</comment>
<evidence type="ECO:0000256" key="13">
    <source>
        <dbReference type="ARBA" id="ARBA00022840"/>
    </source>
</evidence>
<dbReference type="SMART" id="SM00387">
    <property type="entry name" value="HATPase_c"/>
    <property type="match status" value="1"/>
</dbReference>
<reference evidence="20 21" key="1">
    <citation type="submission" date="2018-07" db="EMBL/GenBank/DDBJ databases">
        <title>Genomic Encyclopedia of Type Strains, Phase IV (KMG-IV): sequencing the most valuable type-strain genomes for metagenomic binning, comparative biology and taxonomic classification.</title>
        <authorList>
            <person name="Goeker M."/>
        </authorList>
    </citation>
    <scope>NUCLEOTIDE SEQUENCE [LARGE SCALE GENOMIC DNA]</scope>
    <source>
        <strain evidence="20 21">DSM 4134</strain>
    </source>
</reference>
<evidence type="ECO:0000259" key="19">
    <source>
        <dbReference type="PROSITE" id="PS50109"/>
    </source>
</evidence>
<dbReference type="Gene3D" id="3.30.565.10">
    <property type="entry name" value="Histidine kinase-like ATPase, C-terminal domain"/>
    <property type="match status" value="1"/>
</dbReference>
<evidence type="ECO:0000256" key="8">
    <source>
        <dbReference type="ARBA" id="ARBA00022553"/>
    </source>
</evidence>
<dbReference type="PANTHER" id="PTHR24421">
    <property type="entry name" value="NITRATE/NITRITE SENSOR PROTEIN NARX-RELATED"/>
    <property type="match status" value="1"/>
</dbReference>
<dbReference type="SUPFAM" id="SSF55874">
    <property type="entry name" value="ATPase domain of HSP90 chaperone/DNA topoisomerase II/histidine kinase"/>
    <property type="match status" value="1"/>
</dbReference>
<dbReference type="InterPro" id="IPR011712">
    <property type="entry name" value="Sig_transdc_His_kin_sub3_dim/P"/>
</dbReference>
<gene>
    <name evidence="20" type="ORF">C7460_102211</name>
</gene>
<evidence type="ECO:0000313" key="20">
    <source>
        <dbReference type="EMBL" id="REE02187.1"/>
    </source>
</evidence>
<dbReference type="GO" id="GO:0046872">
    <property type="term" value="F:metal ion binding"/>
    <property type="evidence" value="ECO:0007669"/>
    <property type="project" value="UniProtKB-KW"/>
</dbReference>
<evidence type="ECO:0000256" key="9">
    <source>
        <dbReference type="ARBA" id="ARBA00022679"/>
    </source>
</evidence>
<evidence type="ECO:0000256" key="7">
    <source>
        <dbReference type="ARBA" id="ARBA00022490"/>
    </source>
</evidence>
<proteinExistence type="predicted"/>
<evidence type="ECO:0000256" key="10">
    <source>
        <dbReference type="ARBA" id="ARBA00022723"/>
    </source>
</evidence>
<dbReference type="GO" id="GO:0051539">
    <property type="term" value="F:4 iron, 4 sulfur cluster binding"/>
    <property type="evidence" value="ECO:0007669"/>
    <property type="project" value="UniProtKB-KW"/>
</dbReference>
<dbReference type="PANTHER" id="PTHR24421:SF10">
    <property type="entry name" value="NITRATE_NITRITE SENSOR PROTEIN NARQ"/>
    <property type="match status" value="1"/>
</dbReference>
<dbReference type="Proteomes" id="UP000256779">
    <property type="component" value="Unassembled WGS sequence"/>
</dbReference>
<keyword evidence="8" id="KW-0597">Phosphoprotein</keyword>
<keyword evidence="12 20" id="KW-0418">Kinase</keyword>
<dbReference type="InterPro" id="IPR036890">
    <property type="entry name" value="HATPase_C_sf"/>
</dbReference>
<keyword evidence="7" id="KW-0963">Cytoplasm</keyword>
<evidence type="ECO:0000256" key="15">
    <source>
        <dbReference type="ARBA" id="ARBA00023012"/>
    </source>
</evidence>
<protein>
    <recommendedName>
        <fullName evidence="5">Oxygen sensor histidine kinase NreB</fullName>
        <ecNumber evidence="4">2.7.13.3</ecNumber>
    </recommendedName>
    <alternativeName>
        <fullName evidence="18">Nitrogen regulation protein B</fullName>
    </alternativeName>
</protein>
<keyword evidence="15" id="KW-0902">Two-component regulatory system</keyword>
<dbReference type="InterPro" id="IPR004358">
    <property type="entry name" value="Sig_transdc_His_kin-like_C"/>
</dbReference>
<dbReference type="InterPro" id="IPR050482">
    <property type="entry name" value="Sensor_HK_TwoCompSys"/>
</dbReference>
<keyword evidence="14" id="KW-0408">Iron</keyword>
<keyword evidence="21" id="KW-1185">Reference proteome</keyword>
<dbReference type="RefSeq" id="WP_115866717.1">
    <property type="nucleotide sequence ID" value="NZ_QREG01000002.1"/>
</dbReference>
<comment type="cofactor">
    <cofactor evidence="2">
        <name>[4Fe-4S] cluster</name>
        <dbReference type="ChEBI" id="CHEBI:49883"/>
    </cofactor>
</comment>
<dbReference type="InterPro" id="IPR005467">
    <property type="entry name" value="His_kinase_dom"/>
</dbReference>
<comment type="catalytic activity">
    <reaction evidence="1">
        <text>ATP + protein L-histidine = ADP + protein N-phospho-L-histidine.</text>
        <dbReference type="EC" id="2.7.13.3"/>
    </reaction>
</comment>
<dbReference type="GO" id="GO:0016020">
    <property type="term" value="C:membrane"/>
    <property type="evidence" value="ECO:0007669"/>
    <property type="project" value="InterPro"/>
</dbReference>
<dbReference type="Pfam" id="PF02518">
    <property type="entry name" value="HATPase_c"/>
    <property type="match status" value="1"/>
</dbReference>
<comment type="caution">
    <text evidence="20">The sequence shown here is derived from an EMBL/GenBank/DDBJ whole genome shotgun (WGS) entry which is preliminary data.</text>
</comment>
<dbReference type="GO" id="GO:0000155">
    <property type="term" value="F:phosphorelay sensor kinase activity"/>
    <property type="evidence" value="ECO:0007669"/>
    <property type="project" value="InterPro"/>
</dbReference>
<evidence type="ECO:0000256" key="4">
    <source>
        <dbReference type="ARBA" id="ARBA00012438"/>
    </source>
</evidence>
<keyword evidence="9" id="KW-0808">Transferase</keyword>
<evidence type="ECO:0000256" key="5">
    <source>
        <dbReference type="ARBA" id="ARBA00017322"/>
    </source>
</evidence>
<evidence type="ECO:0000256" key="2">
    <source>
        <dbReference type="ARBA" id="ARBA00001966"/>
    </source>
</evidence>
<dbReference type="GO" id="GO:0046983">
    <property type="term" value="F:protein dimerization activity"/>
    <property type="evidence" value="ECO:0007669"/>
    <property type="project" value="InterPro"/>
</dbReference>
<evidence type="ECO:0000313" key="21">
    <source>
        <dbReference type="Proteomes" id="UP000256779"/>
    </source>
</evidence>
<evidence type="ECO:0000256" key="3">
    <source>
        <dbReference type="ARBA" id="ARBA00004496"/>
    </source>
</evidence>
<dbReference type="Pfam" id="PF07730">
    <property type="entry name" value="HisKA_3"/>
    <property type="match status" value="1"/>
</dbReference>
<feature type="domain" description="Histidine kinase" evidence="19">
    <location>
        <begin position="48"/>
        <end position="241"/>
    </location>
</feature>
<keyword evidence="6" id="KW-0004">4Fe-4S</keyword>
<dbReference type="CDD" id="cd16917">
    <property type="entry name" value="HATPase_UhpB-NarQ-NarX-like"/>
    <property type="match status" value="1"/>
</dbReference>
<evidence type="ECO:0000256" key="16">
    <source>
        <dbReference type="ARBA" id="ARBA00023014"/>
    </source>
</evidence>
<name>A0A3D9L9P4_MARFU</name>
<evidence type="ECO:0000256" key="12">
    <source>
        <dbReference type="ARBA" id="ARBA00022777"/>
    </source>
</evidence>
<evidence type="ECO:0000256" key="17">
    <source>
        <dbReference type="ARBA" id="ARBA00024827"/>
    </source>
</evidence>
<dbReference type="PROSITE" id="PS50109">
    <property type="entry name" value="HIS_KIN"/>
    <property type="match status" value="1"/>
</dbReference>
<keyword evidence="11" id="KW-0547">Nucleotide-binding</keyword>
<evidence type="ECO:0000256" key="6">
    <source>
        <dbReference type="ARBA" id="ARBA00022485"/>
    </source>
</evidence>
<dbReference type="InterPro" id="IPR003594">
    <property type="entry name" value="HATPase_dom"/>
</dbReference>
<evidence type="ECO:0000256" key="1">
    <source>
        <dbReference type="ARBA" id="ARBA00000085"/>
    </source>
</evidence>
<dbReference type="GO" id="GO:0005524">
    <property type="term" value="F:ATP binding"/>
    <property type="evidence" value="ECO:0007669"/>
    <property type="project" value="UniProtKB-KW"/>
</dbReference>
<dbReference type="GO" id="GO:0005737">
    <property type="term" value="C:cytoplasm"/>
    <property type="evidence" value="ECO:0007669"/>
    <property type="project" value="UniProtKB-SubCell"/>
</dbReference>
<dbReference type="Gene3D" id="1.20.5.1930">
    <property type="match status" value="1"/>
</dbReference>
<comment type="subcellular location">
    <subcellularLocation>
        <location evidence="3">Cytoplasm</location>
    </subcellularLocation>
</comment>
<evidence type="ECO:0000256" key="11">
    <source>
        <dbReference type="ARBA" id="ARBA00022741"/>
    </source>
</evidence>
<dbReference type="AlphaFoldDB" id="A0A3D9L9P4"/>
<keyword evidence="13" id="KW-0067">ATP-binding</keyword>
<keyword evidence="10" id="KW-0479">Metal-binding</keyword>